<dbReference type="AlphaFoldDB" id="A0A366H7R4"/>
<proteinExistence type="predicted"/>
<name>A0A366H7R4_9BURK</name>
<evidence type="ECO:0000259" key="1">
    <source>
        <dbReference type="Pfam" id="PF02492"/>
    </source>
</evidence>
<dbReference type="CDD" id="cd03112">
    <property type="entry name" value="CobW-like"/>
    <property type="match status" value="1"/>
</dbReference>
<organism evidence="2 3">
    <name type="scientific">Eoetvoesiella caeni</name>
    <dbReference type="NCBI Taxonomy" id="645616"/>
    <lineage>
        <taxon>Bacteria</taxon>
        <taxon>Pseudomonadati</taxon>
        <taxon>Pseudomonadota</taxon>
        <taxon>Betaproteobacteria</taxon>
        <taxon>Burkholderiales</taxon>
        <taxon>Alcaligenaceae</taxon>
        <taxon>Eoetvoesiella</taxon>
    </lineage>
</organism>
<evidence type="ECO:0000313" key="2">
    <source>
        <dbReference type="EMBL" id="RBP37513.1"/>
    </source>
</evidence>
<dbReference type="InterPro" id="IPR027417">
    <property type="entry name" value="P-loop_NTPase"/>
</dbReference>
<dbReference type="SUPFAM" id="SSF52540">
    <property type="entry name" value="P-loop containing nucleoside triphosphate hydrolases"/>
    <property type="match status" value="1"/>
</dbReference>
<dbReference type="Gene3D" id="3.40.50.300">
    <property type="entry name" value="P-loop containing nucleotide triphosphate hydrolases"/>
    <property type="match status" value="1"/>
</dbReference>
<dbReference type="RefSeq" id="WP_113934207.1">
    <property type="nucleotide sequence ID" value="NZ_JACCEU010000006.1"/>
</dbReference>
<keyword evidence="3" id="KW-1185">Reference proteome</keyword>
<dbReference type="InterPro" id="IPR003495">
    <property type="entry name" value="CobW/HypB/UreG_nucleotide-bd"/>
</dbReference>
<dbReference type="PANTHER" id="PTHR13748">
    <property type="entry name" value="COBW-RELATED"/>
    <property type="match status" value="1"/>
</dbReference>
<dbReference type="Pfam" id="PF02492">
    <property type="entry name" value="cobW"/>
    <property type="match status" value="1"/>
</dbReference>
<dbReference type="OrthoDB" id="9808822at2"/>
<evidence type="ECO:0000313" key="3">
    <source>
        <dbReference type="Proteomes" id="UP000253628"/>
    </source>
</evidence>
<dbReference type="InterPro" id="IPR051316">
    <property type="entry name" value="Zinc-reg_GTPase_activator"/>
</dbReference>
<sequence>MAQGTKIPVTVLTGPLGSGKTTLLNRMLRPSASGETPRVAVVVNELGVVSLDHKLARHIGGSISVLASGCACCSVSGELVDTLRELFMAALHRKIPVFSRVLIEASGMASPVPIMHTLQYQAFLRERYAYDGSICVMDAQHGLDQTPGESGVLQLAALADRVVMGKADLVAPEILVHIKQAVHAVNPDVPVYSSAALPPFEELLAKAGTGTGAGRQRQGLFSNLA</sequence>
<dbReference type="PANTHER" id="PTHR13748:SF62">
    <property type="entry name" value="COBW DOMAIN-CONTAINING PROTEIN"/>
    <property type="match status" value="1"/>
</dbReference>
<protein>
    <submittedName>
        <fullName evidence="2">CobW/HypB/UreG family nucleotide-binding protein</fullName>
    </submittedName>
</protein>
<dbReference type="Proteomes" id="UP000253628">
    <property type="component" value="Unassembled WGS sequence"/>
</dbReference>
<reference evidence="2 3" key="1">
    <citation type="submission" date="2018-06" db="EMBL/GenBank/DDBJ databases">
        <title>Genomic Encyclopedia of Type Strains, Phase IV (KMG-IV): sequencing the most valuable type-strain genomes for metagenomic binning, comparative biology and taxonomic classification.</title>
        <authorList>
            <person name="Goeker M."/>
        </authorList>
    </citation>
    <scope>NUCLEOTIDE SEQUENCE [LARGE SCALE GENOMIC DNA]</scope>
    <source>
        <strain evidence="2 3">DSM 25520</strain>
    </source>
</reference>
<dbReference type="EMBL" id="QNRQ01000009">
    <property type="protein sequence ID" value="RBP37513.1"/>
    <property type="molecule type" value="Genomic_DNA"/>
</dbReference>
<comment type="caution">
    <text evidence="2">The sequence shown here is derived from an EMBL/GenBank/DDBJ whole genome shotgun (WGS) entry which is preliminary data.</text>
</comment>
<dbReference type="GO" id="GO:0005737">
    <property type="term" value="C:cytoplasm"/>
    <property type="evidence" value="ECO:0007669"/>
    <property type="project" value="TreeGrafter"/>
</dbReference>
<feature type="domain" description="CobW/HypB/UreG nucleotide-binding" evidence="1">
    <location>
        <begin position="8"/>
        <end position="191"/>
    </location>
</feature>
<gene>
    <name evidence="2" type="ORF">DFR37_10977</name>
</gene>
<accession>A0A366H7R4</accession>